<keyword evidence="2" id="KW-1185">Reference proteome</keyword>
<evidence type="ECO:0000313" key="2">
    <source>
        <dbReference type="Proteomes" id="UP000309997"/>
    </source>
</evidence>
<accession>A0ACC4BWA3</accession>
<dbReference type="EMBL" id="RCHU02000008">
    <property type="protein sequence ID" value="KAL3582943.1"/>
    <property type="molecule type" value="Genomic_DNA"/>
</dbReference>
<sequence length="99" mass="10868">MNVREANIDLESGQKAATGSSKDGINGAKPTVLFAFFPKSRSNHEEAVASIHELPVPYSLFFSASSLAFTILLIIIAATEFPHAFWTHFAEITLMQKRS</sequence>
<dbReference type="Proteomes" id="UP000309997">
    <property type="component" value="Unassembled WGS sequence"/>
</dbReference>
<name>A0ACC4BWA3_POPAL</name>
<gene>
    <name evidence="1" type="ORF">D5086_017275</name>
</gene>
<proteinExistence type="predicted"/>
<protein>
    <submittedName>
        <fullName evidence="1">Uncharacterized protein</fullName>
    </submittedName>
</protein>
<evidence type="ECO:0000313" key="1">
    <source>
        <dbReference type="EMBL" id="KAL3582943.1"/>
    </source>
</evidence>
<comment type="caution">
    <text evidence="1">The sequence shown here is derived from an EMBL/GenBank/DDBJ whole genome shotgun (WGS) entry which is preliminary data.</text>
</comment>
<organism evidence="1 2">
    <name type="scientific">Populus alba</name>
    <name type="common">White poplar</name>
    <dbReference type="NCBI Taxonomy" id="43335"/>
    <lineage>
        <taxon>Eukaryota</taxon>
        <taxon>Viridiplantae</taxon>
        <taxon>Streptophyta</taxon>
        <taxon>Embryophyta</taxon>
        <taxon>Tracheophyta</taxon>
        <taxon>Spermatophyta</taxon>
        <taxon>Magnoliopsida</taxon>
        <taxon>eudicotyledons</taxon>
        <taxon>Gunneridae</taxon>
        <taxon>Pentapetalae</taxon>
        <taxon>rosids</taxon>
        <taxon>fabids</taxon>
        <taxon>Malpighiales</taxon>
        <taxon>Salicaceae</taxon>
        <taxon>Saliceae</taxon>
        <taxon>Populus</taxon>
    </lineage>
</organism>
<reference evidence="1 2" key="1">
    <citation type="journal article" date="2024" name="Plant Biotechnol. J.">
        <title>Genome and CRISPR/Cas9 system of a widespread forest tree (Populus alba) in the world.</title>
        <authorList>
            <person name="Liu Y.J."/>
            <person name="Jiang P.F."/>
            <person name="Han X.M."/>
            <person name="Li X.Y."/>
            <person name="Wang H.M."/>
            <person name="Wang Y.J."/>
            <person name="Wang X.X."/>
            <person name="Zeng Q.Y."/>
        </authorList>
    </citation>
    <scope>NUCLEOTIDE SEQUENCE [LARGE SCALE GENOMIC DNA]</scope>
    <source>
        <strain evidence="2">cv. PAL-ZL1</strain>
    </source>
</reference>